<name>A0A2P2R022_RHIMU</name>
<accession>A0A2P2R022</accession>
<organism evidence="1">
    <name type="scientific">Rhizophora mucronata</name>
    <name type="common">Asiatic mangrove</name>
    <dbReference type="NCBI Taxonomy" id="61149"/>
    <lineage>
        <taxon>Eukaryota</taxon>
        <taxon>Viridiplantae</taxon>
        <taxon>Streptophyta</taxon>
        <taxon>Embryophyta</taxon>
        <taxon>Tracheophyta</taxon>
        <taxon>Spermatophyta</taxon>
        <taxon>Magnoliopsida</taxon>
        <taxon>eudicotyledons</taxon>
        <taxon>Gunneridae</taxon>
        <taxon>Pentapetalae</taxon>
        <taxon>rosids</taxon>
        <taxon>fabids</taxon>
        <taxon>Malpighiales</taxon>
        <taxon>Rhizophoraceae</taxon>
        <taxon>Rhizophora</taxon>
    </lineage>
</organism>
<evidence type="ECO:0000313" key="1">
    <source>
        <dbReference type="EMBL" id="MBX72592.1"/>
    </source>
</evidence>
<reference evidence="1" key="1">
    <citation type="submission" date="2018-02" db="EMBL/GenBank/DDBJ databases">
        <title>Rhizophora mucronata_Transcriptome.</title>
        <authorList>
            <person name="Meera S.P."/>
            <person name="Sreeshan A."/>
            <person name="Augustine A."/>
        </authorList>
    </citation>
    <scope>NUCLEOTIDE SEQUENCE</scope>
    <source>
        <tissue evidence="1">Leaf</tissue>
    </source>
</reference>
<protein>
    <submittedName>
        <fullName evidence="1">Uncharacterized protein</fullName>
    </submittedName>
</protein>
<dbReference type="EMBL" id="GGEC01092108">
    <property type="protein sequence ID" value="MBX72592.1"/>
    <property type="molecule type" value="Transcribed_RNA"/>
</dbReference>
<dbReference type="AlphaFoldDB" id="A0A2P2R022"/>
<sequence>MSFFHLLINVNCFRLMILEMIGCRVTVDSYISLM</sequence>
<proteinExistence type="predicted"/>